<dbReference type="PANTHER" id="PTHR35175">
    <property type="entry name" value="DUF1289 DOMAIN-CONTAINING PROTEIN"/>
    <property type="match status" value="1"/>
</dbReference>
<proteinExistence type="predicted"/>
<evidence type="ECO:0000313" key="2">
    <source>
        <dbReference type="Proteomes" id="UP000663207"/>
    </source>
</evidence>
<accession>A0ABX7R3Z9</accession>
<reference evidence="1 2" key="1">
    <citation type="submission" date="2021-03" db="EMBL/GenBank/DDBJ databases">
        <title>Novel species identification of genus Shewanella.</title>
        <authorList>
            <person name="Liu G."/>
            <person name="Zhang Q."/>
        </authorList>
    </citation>
    <scope>NUCLEOTIDE SEQUENCE [LARGE SCALE GENOMIC DNA]</scope>
    <source>
        <strain evidence="1 2">FJAT-52962</strain>
    </source>
</reference>
<dbReference type="PANTHER" id="PTHR35175:SF1">
    <property type="entry name" value="OXIDOREDUCTASE"/>
    <property type="match status" value="1"/>
</dbReference>
<protein>
    <submittedName>
        <fullName evidence="1">DUF1289 domain-containing protein</fullName>
    </submittedName>
</protein>
<evidence type="ECO:0000313" key="1">
    <source>
        <dbReference type="EMBL" id="QSX37915.1"/>
    </source>
</evidence>
<name>A0ABX7R3Z9_9GAMM</name>
<dbReference type="EMBL" id="CP071502">
    <property type="protein sequence ID" value="QSX37915.1"/>
    <property type="molecule type" value="Genomic_DNA"/>
</dbReference>
<dbReference type="Pfam" id="PF06945">
    <property type="entry name" value="DUF1289"/>
    <property type="match status" value="1"/>
</dbReference>
<dbReference type="RefSeq" id="WP_207381082.1">
    <property type="nucleotide sequence ID" value="NZ_CP071502.1"/>
</dbReference>
<gene>
    <name evidence="1" type="ORF">JYB85_03475</name>
</gene>
<organism evidence="1 2">
    <name type="scientific">Shewanella sedimentimangrovi</name>
    <dbReference type="NCBI Taxonomy" id="2814293"/>
    <lineage>
        <taxon>Bacteria</taxon>
        <taxon>Pseudomonadati</taxon>
        <taxon>Pseudomonadota</taxon>
        <taxon>Gammaproteobacteria</taxon>
        <taxon>Alteromonadales</taxon>
        <taxon>Shewanellaceae</taxon>
        <taxon>Shewanella</taxon>
    </lineage>
</organism>
<keyword evidence="2" id="KW-1185">Reference proteome</keyword>
<dbReference type="Proteomes" id="UP000663207">
    <property type="component" value="Chromosome"/>
</dbReference>
<sequence>MEQLAFFDIPSPCINVCQNDSRGYCLGCFRSRDERFHWNSYTDAQKHEVMRLCRDRKRRKLLALYKARQEALAVERANANGSLNLEENEPLLDLGDFNLD</sequence>
<dbReference type="InterPro" id="IPR010710">
    <property type="entry name" value="DUF1289"/>
</dbReference>